<dbReference type="InterPro" id="IPR017854">
    <property type="entry name" value="Metalthion_dom_sf"/>
</dbReference>
<protein>
    <submittedName>
        <fullName evidence="3">Metallothionein family 14</fullName>
    </submittedName>
</protein>
<dbReference type="HOGENOM" id="CLU_192999_1_0_3"/>
<dbReference type="KEGG" id="naz:Aazo_2674"/>
<dbReference type="Proteomes" id="UP000001511">
    <property type="component" value="Chromosome"/>
</dbReference>
<dbReference type="STRING" id="551115.Aazo_2674"/>
<dbReference type="AlphaFoldDB" id="D7DZR8"/>
<reference evidence="3 4" key="1">
    <citation type="journal article" date="2010" name="PLoS ONE">
        <title>Genome erosion in a nitrogen-fixing vertically transmitted endosymbiotic multicellular cyanobacterium.</title>
        <authorList>
            <person name="Ran L."/>
            <person name="Larsson J."/>
            <person name="Vigil-Stenman T."/>
            <person name="Nylander J.A."/>
            <person name="Ininbergs K."/>
            <person name="Zheng W.W."/>
            <person name="Lapidus A."/>
            <person name="Lowry S."/>
            <person name="Haselkorn R."/>
            <person name="Bergman B."/>
        </authorList>
    </citation>
    <scope>NUCLEOTIDE SEQUENCE [LARGE SCALE GENOMIC DNA]</scope>
    <source>
        <strain evidence="3 4">0708</strain>
    </source>
</reference>
<dbReference type="SUPFAM" id="SSF57868">
    <property type="entry name" value="Metallothionein"/>
    <property type="match status" value="1"/>
</dbReference>
<evidence type="ECO:0000256" key="1">
    <source>
        <dbReference type="ARBA" id="ARBA00022723"/>
    </source>
</evidence>
<keyword evidence="2" id="KW-0480">Metal-thiolate cluster</keyword>
<evidence type="ECO:0000313" key="3">
    <source>
        <dbReference type="EMBL" id="ADI64550.1"/>
    </source>
</evidence>
<dbReference type="Pfam" id="PF02069">
    <property type="entry name" value="Metallothio_Pro"/>
    <property type="match status" value="1"/>
</dbReference>
<organism evidence="3 4">
    <name type="scientific">Nostoc azollae (strain 0708)</name>
    <name type="common">Anabaena azollae (strain 0708)</name>
    <dbReference type="NCBI Taxonomy" id="551115"/>
    <lineage>
        <taxon>Bacteria</taxon>
        <taxon>Bacillati</taxon>
        <taxon>Cyanobacteriota</taxon>
        <taxon>Cyanophyceae</taxon>
        <taxon>Nostocales</taxon>
        <taxon>Nostocaceae</taxon>
        <taxon>Trichormus</taxon>
    </lineage>
</organism>
<dbReference type="Gene3D" id="2.30.170.10">
    <property type="match status" value="1"/>
</dbReference>
<dbReference type="EMBL" id="CP002059">
    <property type="protein sequence ID" value="ADI64550.1"/>
    <property type="molecule type" value="Genomic_DNA"/>
</dbReference>
<name>D7DZR8_NOSA0</name>
<dbReference type="InterPro" id="IPR000518">
    <property type="entry name" value="Metalthion_fam14_prok"/>
</dbReference>
<evidence type="ECO:0000313" key="4">
    <source>
        <dbReference type="Proteomes" id="UP000001511"/>
    </source>
</evidence>
<proteinExistence type="predicted"/>
<dbReference type="GO" id="GO:0046872">
    <property type="term" value="F:metal ion binding"/>
    <property type="evidence" value="ECO:0007669"/>
    <property type="project" value="UniProtKB-KW"/>
</dbReference>
<evidence type="ECO:0000256" key="2">
    <source>
        <dbReference type="ARBA" id="ARBA00022851"/>
    </source>
</evidence>
<dbReference type="PRINTS" id="PR00859">
    <property type="entry name" value="MTPROKARYOTE"/>
</dbReference>
<sequence length="43" mass="4926">MTIVHHMKCACHRCLCVVSLENAIRKDGKYYCFDGCAEGHERP</sequence>
<dbReference type="eggNOG" id="ENOG503067F">
    <property type="taxonomic scope" value="Bacteria"/>
</dbReference>
<keyword evidence="4" id="KW-1185">Reference proteome</keyword>
<accession>D7DZR8</accession>
<gene>
    <name evidence="3" type="ordered locus">Aazo_2674</name>
</gene>
<keyword evidence="1" id="KW-0479">Metal-binding</keyword>